<dbReference type="EMBL" id="MGFR01000001">
    <property type="protein sequence ID" value="OGM10214.1"/>
    <property type="molecule type" value="Genomic_DNA"/>
</dbReference>
<dbReference type="Proteomes" id="UP000176778">
    <property type="component" value="Unassembled WGS sequence"/>
</dbReference>
<name>A0A1F7X539_9BACT</name>
<evidence type="ECO:0000313" key="1">
    <source>
        <dbReference type="EMBL" id="OGM10214.1"/>
    </source>
</evidence>
<evidence type="ECO:0000313" key="2">
    <source>
        <dbReference type="Proteomes" id="UP000176778"/>
    </source>
</evidence>
<dbReference type="STRING" id="1802479.A2Y68_02130"/>
<proteinExistence type="predicted"/>
<dbReference type="AlphaFoldDB" id="A0A1F7X539"/>
<reference evidence="1 2" key="1">
    <citation type="journal article" date="2016" name="Nat. Commun.">
        <title>Thousands of microbial genomes shed light on interconnected biogeochemical processes in an aquifer system.</title>
        <authorList>
            <person name="Anantharaman K."/>
            <person name="Brown C.T."/>
            <person name="Hug L.A."/>
            <person name="Sharon I."/>
            <person name="Castelle C.J."/>
            <person name="Probst A.J."/>
            <person name="Thomas B.C."/>
            <person name="Singh A."/>
            <person name="Wilkins M.J."/>
            <person name="Karaoz U."/>
            <person name="Brodie E.L."/>
            <person name="Williams K.H."/>
            <person name="Hubbard S.S."/>
            <person name="Banfield J.F."/>
        </authorList>
    </citation>
    <scope>NUCLEOTIDE SEQUENCE [LARGE SCALE GENOMIC DNA]</scope>
</reference>
<sequence length="166" mass="17350">MSQGCQDNGEVLTYNASVGQTFSASDPSCGTVQVDVGCKSTGNTWGGVAYASKAAATACEPTSPPPPGATAQCLNVKAYDTEWNQITAAVLPTLKAGDKVRFAVAGTATSGNFDKAKFKINGTERAEVSVKKPGTEEFYDEYTIPEGVTTFSINAQIHHSSLGWSN</sequence>
<organism evidence="1 2">
    <name type="scientific">Candidatus Woesebacteria bacterium RBG_13_46_13</name>
    <dbReference type="NCBI Taxonomy" id="1802479"/>
    <lineage>
        <taxon>Bacteria</taxon>
        <taxon>Candidatus Woeseibacteriota</taxon>
    </lineage>
</organism>
<comment type="caution">
    <text evidence="1">The sequence shown here is derived from an EMBL/GenBank/DDBJ whole genome shotgun (WGS) entry which is preliminary data.</text>
</comment>
<protein>
    <submittedName>
        <fullName evidence="1">Uncharacterized protein</fullName>
    </submittedName>
</protein>
<gene>
    <name evidence="1" type="ORF">A2Y68_02130</name>
</gene>
<accession>A0A1F7X539</accession>